<keyword evidence="2" id="KW-1185">Reference proteome</keyword>
<accession>A0A6M4MAU3</accession>
<dbReference type="SUPFAM" id="SSF51126">
    <property type="entry name" value="Pectin lyase-like"/>
    <property type="match status" value="1"/>
</dbReference>
<dbReference type="SMART" id="SM00710">
    <property type="entry name" value="PbH1"/>
    <property type="match status" value="5"/>
</dbReference>
<proteinExistence type="predicted"/>
<name>A0A6M4MAU3_9ALTE</name>
<dbReference type="Proteomes" id="UP000219285">
    <property type="component" value="Chromosome"/>
</dbReference>
<dbReference type="OrthoDB" id="6197160at2"/>
<dbReference type="KEGG" id="apel:CA267_003470"/>
<protein>
    <submittedName>
        <fullName evidence="1">Right-handed parallel beta-helix repeat-containing protein</fullName>
    </submittedName>
</protein>
<dbReference type="InterPro" id="IPR006626">
    <property type="entry name" value="PbH1"/>
</dbReference>
<sequence>MKMLTSLPLILVAWLTLFLPHSLIAAVHTVETGDYRIEPLMESAGITIFSQVENTQTQVQFRAFGEYNWQEGNSLYFDPTTDSLSGALVHLQPNTEYEVRIVLDSPASGWQEFDLTFMTRPDTPPIDPGKVYYLSDIYYGGTLDLEALGIEGEEDGWAKIVGDVNTPIIADDGAGSAVSIGDNSYVYFENILIKKGGVQGFHAVDAHHIWINGCDISSWGRVARYELNGIAVDDDEETINYDSAFYLKRSGVITIENCYVHDPVLGANNWDSGHPKGANAFIAYANHPNPEFEGQIVIRNNIFTGSDSKRFNDVIESRFNGEVYGGFIRDSAIYNNVFAYANDDLIEMDGGQQNVLVYNNDLSHGYAGVSAVPNMRGPSYIFNNTIHHMGDDTGKMWASIKVGGLYARPEGLVNVFNNFINVYRNGITASDFEGDNAFWVNAVNNIIITELANNAVGYGIYDPQKSKSSQFVNNYLFNLKTLKPRNDAAITQGFAYPELLNLEFARSLMNQSAPKVLALESDLLIPNFSTIQAGELVVGMTQSTVGVKTAYLNKKLPFTLNMDDWGLNSYRNQNQDNLFTIQDNHSLTLTGNTWLKIGTMHPVITEHTVLDFTFFGEEGAEIAAIGFDNNNRLHGTDLMQLYGSQQFGMPVDGYQEGSYQQNLSIPLAQYFKPKRYEKMVFALDNDISQEDKKPSVTFSNIMLYDAIDLRTYSVESFTESQDDLENGRSRVSADGHALTVEGNVWKKITGNFAIDASSVLVLHVKIEGNPEIVGIGFDNDNAVMPEEVFSFGGTQEYGLVQARFTEEDGWQRLLIPVGEHLPSGNYQNLTFVVDNDVEPESGKVIFKNIALLNK</sequence>
<gene>
    <name evidence="1" type="ORF">CA267_003470</name>
</gene>
<dbReference type="InterPro" id="IPR011050">
    <property type="entry name" value="Pectin_lyase_fold/virulence"/>
</dbReference>
<dbReference type="RefSeq" id="WP_139316228.1">
    <property type="nucleotide sequence ID" value="NZ_CP052766.1"/>
</dbReference>
<dbReference type="AlphaFoldDB" id="A0A6M4MAU3"/>
<reference evidence="2" key="1">
    <citation type="submission" date="2014-12" db="EMBL/GenBank/DDBJ databases">
        <title>Complete genome sequence of a multi-drug resistant Klebsiella pneumoniae.</title>
        <authorList>
            <person name="Hua X."/>
            <person name="Chen Q."/>
            <person name="Li X."/>
            <person name="Feng Y."/>
            <person name="Ruan Z."/>
            <person name="Yu Y."/>
        </authorList>
    </citation>
    <scope>NUCLEOTIDE SEQUENCE [LARGE SCALE GENOMIC DNA]</scope>
    <source>
        <strain evidence="2">5.12</strain>
    </source>
</reference>
<organism evidence="1 2">
    <name type="scientific">Alteromonas pelagimontana</name>
    <dbReference type="NCBI Taxonomy" id="1858656"/>
    <lineage>
        <taxon>Bacteria</taxon>
        <taxon>Pseudomonadati</taxon>
        <taxon>Pseudomonadota</taxon>
        <taxon>Gammaproteobacteria</taxon>
        <taxon>Alteromonadales</taxon>
        <taxon>Alteromonadaceae</taxon>
        <taxon>Alteromonas/Salinimonas group</taxon>
        <taxon>Alteromonas</taxon>
    </lineage>
</organism>
<evidence type="ECO:0000313" key="2">
    <source>
        <dbReference type="Proteomes" id="UP000219285"/>
    </source>
</evidence>
<dbReference type="EMBL" id="CP052766">
    <property type="protein sequence ID" value="QJR79908.1"/>
    <property type="molecule type" value="Genomic_DNA"/>
</dbReference>
<reference evidence="1 2" key="2">
    <citation type="submission" date="2020-04" db="EMBL/GenBank/DDBJ databases">
        <title>Complete genome sequence of Alteromonas pelagimontana 5.12T.</title>
        <authorList>
            <person name="Sinha R.K."/>
            <person name="Krishnan K.P."/>
            <person name="Kurian J.P."/>
        </authorList>
    </citation>
    <scope>NUCLEOTIDE SEQUENCE [LARGE SCALE GENOMIC DNA]</scope>
    <source>
        <strain evidence="1 2">5.12</strain>
    </source>
</reference>
<evidence type="ECO:0000313" key="1">
    <source>
        <dbReference type="EMBL" id="QJR79908.1"/>
    </source>
</evidence>